<evidence type="ECO:0000256" key="1">
    <source>
        <dbReference type="SAM" id="MobiDB-lite"/>
    </source>
</evidence>
<protein>
    <submittedName>
        <fullName evidence="2">Uncharacterized protein</fullName>
    </submittedName>
</protein>
<evidence type="ECO:0000313" key="3">
    <source>
        <dbReference type="Proteomes" id="UP000182719"/>
    </source>
</evidence>
<dbReference type="Proteomes" id="UP000182719">
    <property type="component" value="Unassembled WGS sequence"/>
</dbReference>
<dbReference type="AlphaFoldDB" id="A0A1H7WXB2"/>
<gene>
    <name evidence="2" type="ORF">SAMN05444354_1144</name>
</gene>
<evidence type="ECO:0000313" key="2">
    <source>
        <dbReference type="EMBL" id="SEM26236.1"/>
    </source>
</evidence>
<sequence length="269" mass="28914">MDSRERVKRPEPERTQPIRNWWTLFGAPGPFGPPWTSGSSAPPGGGVPPSEPISRGVEMGYRVMDEYMHEGQNVARALWPPYLGGAMPHEELPRRIGAMVQSFSDFASLWLEMMERFGAGRPPMQAPGGTPASGTAGPFSAGCEPEPRVASGAVSSQAASAGREADAATLLGFSLDIQSTRRIELSIDLRPQSASLPLRVLDLRSPEPDKPRLTGIAIEGFPAEDRVLLRIHIQDSQPAGNYSGVIIDERTSLPRGTLAVRILPSDGSP</sequence>
<name>A0A1H7WXB2_STIAU</name>
<feature type="compositionally biased region" description="Low complexity" evidence="1">
    <location>
        <begin position="126"/>
        <end position="138"/>
    </location>
</feature>
<feature type="region of interest" description="Disordered" evidence="1">
    <location>
        <begin position="30"/>
        <end position="51"/>
    </location>
</feature>
<accession>A0A1H7WXB2</accession>
<organism evidence="2 3">
    <name type="scientific">Stigmatella aurantiaca</name>
    <dbReference type="NCBI Taxonomy" id="41"/>
    <lineage>
        <taxon>Bacteria</taxon>
        <taxon>Pseudomonadati</taxon>
        <taxon>Myxococcota</taxon>
        <taxon>Myxococcia</taxon>
        <taxon>Myxococcales</taxon>
        <taxon>Cystobacterineae</taxon>
        <taxon>Archangiaceae</taxon>
        <taxon>Stigmatella</taxon>
    </lineage>
</organism>
<dbReference type="EMBL" id="FOAP01000014">
    <property type="protein sequence ID" value="SEM26236.1"/>
    <property type="molecule type" value="Genomic_DNA"/>
</dbReference>
<feature type="region of interest" description="Disordered" evidence="1">
    <location>
        <begin position="121"/>
        <end position="156"/>
    </location>
</feature>
<proteinExistence type="predicted"/>
<keyword evidence="3" id="KW-1185">Reference proteome</keyword>
<reference evidence="3" key="1">
    <citation type="submission" date="2016-10" db="EMBL/GenBank/DDBJ databases">
        <authorList>
            <person name="Varghese N."/>
            <person name="Submissions S."/>
        </authorList>
    </citation>
    <scope>NUCLEOTIDE SEQUENCE [LARGE SCALE GENOMIC DNA]</scope>
    <source>
        <strain evidence="3">DSM 17044</strain>
    </source>
</reference>